<gene>
    <name evidence="2" type="ORF">DCS_06097</name>
</gene>
<evidence type="ECO:0000313" key="2">
    <source>
        <dbReference type="EMBL" id="KYK54140.1"/>
    </source>
</evidence>
<feature type="region of interest" description="Disordered" evidence="1">
    <location>
        <begin position="1"/>
        <end position="55"/>
    </location>
</feature>
<dbReference type="AlphaFoldDB" id="A0A151GAM3"/>
<feature type="compositionally biased region" description="Low complexity" evidence="1">
    <location>
        <begin position="15"/>
        <end position="24"/>
    </location>
</feature>
<feature type="region of interest" description="Disordered" evidence="1">
    <location>
        <begin position="75"/>
        <end position="102"/>
    </location>
</feature>
<organism evidence="2 3">
    <name type="scientific">Drechmeria coniospora</name>
    <name type="common">Nematophagous fungus</name>
    <name type="synonym">Meria coniospora</name>
    <dbReference type="NCBI Taxonomy" id="98403"/>
    <lineage>
        <taxon>Eukaryota</taxon>
        <taxon>Fungi</taxon>
        <taxon>Dikarya</taxon>
        <taxon>Ascomycota</taxon>
        <taxon>Pezizomycotina</taxon>
        <taxon>Sordariomycetes</taxon>
        <taxon>Hypocreomycetidae</taxon>
        <taxon>Hypocreales</taxon>
        <taxon>Ophiocordycipitaceae</taxon>
        <taxon>Drechmeria</taxon>
    </lineage>
</organism>
<keyword evidence="3" id="KW-1185">Reference proteome</keyword>
<evidence type="ECO:0000313" key="3">
    <source>
        <dbReference type="Proteomes" id="UP000076580"/>
    </source>
</evidence>
<evidence type="ECO:0000256" key="1">
    <source>
        <dbReference type="SAM" id="MobiDB-lite"/>
    </source>
</evidence>
<feature type="compositionally biased region" description="Polar residues" evidence="1">
    <location>
        <begin position="75"/>
        <end position="85"/>
    </location>
</feature>
<sequence>MSFGVAGSVTQADSTTGGAKAKAVPGGGTTALFENLRPLGRNVSRKPRRRKRTTVDRRLCDVSRWKAQQSQAMLQGNEAARQQGSKAARQQGRKAGGKRFLPPALGRSRFRLLLQ</sequence>
<comment type="caution">
    <text evidence="2">The sequence shown here is derived from an EMBL/GenBank/DDBJ whole genome shotgun (WGS) entry which is preliminary data.</text>
</comment>
<reference evidence="2 3" key="1">
    <citation type="journal article" date="2016" name="Sci. Rep.">
        <title>Insights into Adaptations to a Near-Obligate Nematode Endoparasitic Lifestyle from the Finished Genome of Drechmeria coniospora.</title>
        <authorList>
            <person name="Zhang L."/>
            <person name="Zhou Z."/>
            <person name="Guo Q."/>
            <person name="Fokkens L."/>
            <person name="Miskei M."/>
            <person name="Pocsi I."/>
            <person name="Zhang W."/>
            <person name="Chen M."/>
            <person name="Wang L."/>
            <person name="Sun Y."/>
            <person name="Donzelli B.G."/>
            <person name="Gibson D.M."/>
            <person name="Nelson D.R."/>
            <person name="Luo J.G."/>
            <person name="Rep M."/>
            <person name="Liu H."/>
            <person name="Yang S."/>
            <person name="Wang J."/>
            <person name="Krasnoff S.B."/>
            <person name="Xu Y."/>
            <person name="Molnar I."/>
            <person name="Lin M."/>
        </authorList>
    </citation>
    <scope>NUCLEOTIDE SEQUENCE [LARGE SCALE GENOMIC DNA]</scope>
    <source>
        <strain evidence="2 3">ARSEF 6962</strain>
    </source>
</reference>
<proteinExistence type="predicted"/>
<dbReference type="GeneID" id="63718740"/>
<dbReference type="RefSeq" id="XP_040653492.1">
    <property type="nucleotide sequence ID" value="XM_040803388.1"/>
</dbReference>
<dbReference type="Proteomes" id="UP000076580">
    <property type="component" value="Chromosome 03"/>
</dbReference>
<accession>A0A151GAM3</accession>
<dbReference type="EMBL" id="LAYC01000003">
    <property type="protein sequence ID" value="KYK54140.1"/>
    <property type="molecule type" value="Genomic_DNA"/>
</dbReference>
<feature type="compositionally biased region" description="Basic residues" evidence="1">
    <location>
        <begin position="43"/>
        <end position="52"/>
    </location>
</feature>
<dbReference type="InParanoid" id="A0A151GAM3"/>
<protein>
    <submittedName>
        <fullName evidence="2">Uncharacterized protein</fullName>
    </submittedName>
</protein>
<name>A0A151GAM3_DRECN</name>